<comment type="caution">
    <text evidence="2">The sequence shown here is derived from an EMBL/GenBank/DDBJ whole genome shotgun (WGS) entry which is preliminary data.</text>
</comment>
<proteinExistence type="predicted"/>
<organism evidence="2 3">
    <name type="scientific">Gulo gulo</name>
    <name type="common">Wolverine</name>
    <name type="synonym">Gluton</name>
    <dbReference type="NCBI Taxonomy" id="48420"/>
    <lineage>
        <taxon>Eukaryota</taxon>
        <taxon>Metazoa</taxon>
        <taxon>Chordata</taxon>
        <taxon>Craniata</taxon>
        <taxon>Vertebrata</taxon>
        <taxon>Euteleostomi</taxon>
        <taxon>Mammalia</taxon>
        <taxon>Eutheria</taxon>
        <taxon>Laurasiatheria</taxon>
        <taxon>Carnivora</taxon>
        <taxon>Caniformia</taxon>
        <taxon>Musteloidea</taxon>
        <taxon>Mustelidae</taxon>
        <taxon>Guloninae</taxon>
        <taxon>Gulo</taxon>
    </lineage>
</organism>
<reference evidence="2 3" key="1">
    <citation type="submission" date="2018-10" db="EMBL/GenBank/DDBJ databases">
        <authorList>
            <person name="Ekblom R."/>
            <person name="Jareborg N."/>
        </authorList>
    </citation>
    <scope>NUCLEOTIDE SEQUENCE [LARGE SCALE GENOMIC DNA]</scope>
    <source>
        <tissue evidence="2">Muscle</tissue>
    </source>
</reference>
<dbReference type="Proteomes" id="UP000269945">
    <property type="component" value="Unassembled WGS sequence"/>
</dbReference>
<sequence>APTRSPCPCPFLRTGGCPSRTGDQGGGTLAVPDLLAHPSGTPETVPAPPPASTSSASRSAPLPTSAMFLLRLPPPKNQTGSSGPAPFLGSRLSPAPVREEGGGPALRPGPGRGQRAAERVLSPPPAPADPQSIHFPSGRGAAGLAASSAPLPASPRPPTRLKLKSQPGSRYASPSPAGICLGPPCGRGQQWAGSSPGGSPLPSPTSRRLAPLLGECLRGLVSCAVPRACANLQPRERRADELKVDTPSHRQWDQRAALGPSGSPVTQKPPSRHVPKHHVR</sequence>
<gene>
    <name evidence="2" type="ORF">BN2614_LOCUS2</name>
</gene>
<feature type="region of interest" description="Disordered" evidence="1">
    <location>
        <begin position="1"/>
        <end position="208"/>
    </location>
</feature>
<keyword evidence="3" id="KW-1185">Reference proteome</keyword>
<protein>
    <submittedName>
        <fullName evidence="2">Uncharacterized protein</fullName>
    </submittedName>
</protein>
<evidence type="ECO:0000313" key="2">
    <source>
        <dbReference type="EMBL" id="VCW48622.1"/>
    </source>
</evidence>
<accession>A0A9X9PST5</accession>
<evidence type="ECO:0000256" key="1">
    <source>
        <dbReference type="SAM" id="MobiDB-lite"/>
    </source>
</evidence>
<feature type="compositionally biased region" description="Basic residues" evidence="1">
    <location>
        <begin position="270"/>
        <end position="280"/>
    </location>
</feature>
<dbReference type="EMBL" id="CYRY02000015">
    <property type="protein sequence ID" value="VCW48622.1"/>
    <property type="molecule type" value="Genomic_DNA"/>
</dbReference>
<name>A0A9X9PST5_GULGU</name>
<dbReference type="AlphaFoldDB" id="A0A9X9PST5"/>
<feature type="compositionally biased region" description="Low complexity" evidence="1">
    <location>
        <begin position="136"/>
        <end position="151"/>
    </location>
</feature>
<feature type="compositionally biased region" description="Low complexity" evidence="1">
    <location>
        <begin position="52"/>
        <end position="66"/>
    </location>
</feature>
<evidence type="ECO:0000313" key="3">
    <source>
        <dbReference type="Proteomes" id="UP000269945"/>
    </source>
</evidence>
<feature type="compositionally biased region" description="Low complexity" evidence="1">
    <location>
        <begin position="192"/>
        <end position="208"/>
    </location>
</feature>
<feature type="compositionally biased region" description="Basic and acidic residues" evidence="1">
    <location>
        <begin position="234"/>
        <end position="253"/>
    </location>
</feature>
<feature type="non-terminal residue" evidence="2">
    <location>
        <position position="1"/>
    </location>
</feature>
<feature type="region of interest" description="Disordered" evidence="1">
    <location>
        <begin position="232"/>
        <end position="280"/>
    </location>
</feature>